<comment type="cofactor">
    <cofactor evidence="1">
        <name>Mn(2+)</name>
        <dbReference type="ChEBI" id="CHEBI:29035"/>
    </cofactor>
</comment>
<dbReference type="AlphaFoldDB" id="A0A1I0GWD4"/>
<sequence>MDVMKPIPSSEIPIGDEWLYEVKYDGFRCVLEWKEDGSVTLTSKNKKDLTPQFPEIVHYCKDKMDKVKTYLPLTFDGELVILNNGFQANFSWIQKRGRLKTKASIQDATSKRPATFLCFDLIQYQSATLEKQPFEKRKQKLVDLFQLVGFDERIRYIEPYEDAEQLWKIVFDYKGEGIIAKRKRSYYGPGKNHRAWFKIKNWRTFRGFLTAYDSNNGYFDVCVFHGNDMVEVGKCKHGLDAEAFATVKQLFVQNGEKQNDRYLLPPAICAAIHTLDIYRGELREPEFDSILPNVKATDCTIDQFTLDMAMLPTSFDVSNTEKAYWPDYNRTKGDLLVYIREIAPYMLPFLQERALTIIRCPDGVKAESFFQKHRPSYAPSFVKGVGSGDEQLIICDSLESLTWFANHGAIEYHVPFQRIGSSQPNEIVFDLDPPDRSKFEWAIRAARIIKQLLDDLELTSFVKTSGNKGLQVHIPIPEGSMTYENTAVFTQAIAWTVEKQKPEWFTTERMKNKRNGRMYIDYVQHGKDKTIIAPYSPRKTAEGTISMPLFWEEVNEELRPEQFTIKNGLERVQQLGCPFANYFEIGKDQNVERIMNLVK</sequence>
<dbReference type="PANTHER" id="PTHR42705">
    <property type="entry name" value="BIFUNCTIONAL NON-HOMOLOGOUS END JOINING PROTEIN LIGD"/>
    <property type="match status" value="1"/>
</dbReference>
<organism evidence="24 25">
    <name type="scientific">Oceanobacillus limi</name>
    <dbReference type="NCBI Taxonomy" id="930131"/>
    <lineage>
        <taxon>Bacteria</taxon>
        <taxon>Bacillati</taxon>
        <taxon>Bacillota</taxon>
        <taxon>Bacilli</taxon>
        <taxon>Bacillales</taxon>
        <taxon>Bacillaceae</taxon>
        <taxon>Oceanobacillus</taxon>
    </lineage>
</organism>
<dbReference type="Gene3D" id="3.30.470.30">
    <property type="entry name" value="DNA ligase/mRNA capping enzyme"/>
    <property type="match status" value="1"/>
</dbReference>
<evidence type="ECO:0000256" key="3">
    <source>
        <dbReference type="ARBA" id="ARBA00022598"/>
    </source>
</evidence>
<dbReference type="NCBIfam" id="TIGR02779">
    <property type="entry name" value="NHEJ_ligase_lig"/>
    <property type="match status" value="1"/>
</dbReference>
<evidence type="ECO:0000256" key="15">
    <source>
        <dbReference type="ARBA" id="ARBA00023172"/>
    </source>
</evidence>
<evidence type="ECO:0000256" key="6">
    <source>
        <dbReference type="ARBA" id="ARBA00022722"/>
    </source>
</evidence>
<dbReference type="RefSeq" id="WP_090872552.1">
    <property type="nucleotide sequence ID" value="NZ_FOHE01000025.1"/>
</dbReference>
<keyword evidence="3" id="KW-0436">Ligase</keyword>
<evidence type="ECO:0000256" key="21">
    <source>
        <dbReference type="ARBA" id="ARBA00049981"/>
    </source>
</evidence>
<dbReference type="OrthoDB" id="9802472at2"/>
<dbReference type="EC" id="6.5.1.1" evidence="2"/>
<evidence type="ECO:0000256" key="12">
    <source>
        <dbReference type="ARBA" id="ARBA00022840"/>
    </source>
</evidence>
<dbReference type="NCBIfam" id="TIGR02776">
    <property type="entry name" value="NHEJ_ligase_prk"/>
    <property type="match status" value="1"/>
</dbReference>
<dbReference type="InterPro" id="IPR014143">
    <property type="entry name" value="NHEJ_ligase_prk"/>
</dbReference>
<dbReference type="PROSITE" id="PS50160">
    <property type="entry name" value="DNA_LIGASE_A3"/>
    <property type="match status" value="1"/>
</dbReference>
<dbReference type="InterPro" id="IPR014145">
    <property type="entry name" value="LigD_pol_dom"/>
</dbReference>
<keyword evidence="8" id="KW-0547">Nucleotide-binding</keyword>
<gene>
    <name evidence="24" type="ORF">SAMN05216389_12521</name>
</gene>
<comment type="catalytic activity">
    <reaction evidence="20">
        <text>ATP + (deoxyribonucleotide)n-3'-hydroxyl + 5'-phospho-(deoxyribonucleotide)m = (deoxyribonucleotide)n+m + AMP + diphosphate.</text>
        <dbReference type="EC" id="6.5.1.1"/>
    </reaction>
</comment>
<keyword evidence="10" id="KW-0378">Hydrolase</keyword>
<dbReference type="EMBL" id="FOHE01000025">
    <property type="protein sequence ID" value="SET75694.1"/>
    <property type="molecule type" value="Genomic_DNA"/>
</dbReference>
<keyword evidence="18" id="KW-0511">Multifunctional enzyme</keyword>
<evidence type="ECO:0000256" key="14">
    <source>
        <dbReference type="ARBA" id="ARBA00023125"/>
    </source>
</evidence>
<dbReference type="InterPro" id="IPR012310">
    <property type="entry name" value="DNA_ligase_ATP-dep_cent"/>
</dbReference>
<keyword evidence="6" id="KW-0540">Nuclease</keyword>
<evidence type="ECO:0000256" key="17">
    <source>
        <dbReference type="ARBA" id="ARBA00023211"/>
    </source>
</evidence>
<keyword evidence="12" id="KW-0067">ATP-binding</keyword>
<evidence type="ECO:0000256" key="16">
    <source>
        <dbReference type="ARBA" id="ARBA00023204"/>
    </source>
</evidence>
<dbReference type="Proteomes" id="UP000198618">
    <property type="component" value="Unassembled WGS sequence"/>
</dbReference>
<proteinExistence type="inferred from homology"/>
<keyword evidence="15" id="KW-0233">DNA recombination</keyword>
<dbReference type="Pfam" id="PF01068">
    <property type="entry name" value="DNA_ligase_A_M"/>
    <property type="match status" value="1"/>
</dbReference>
<reference evidence="24 25" key="1">
    <citation type="submission" date="2016-10" db="EMBL/GenBank/DDBJ databases">
        <authorList>
            <person name="de Groot N.N."/>
        </authorList>
    </citation>
    <scope>NUCLEOTIDE SEQUENCE [LARGE SCALE GENOMIC DNA]</scope>
    <source>
        <strain evidence="24 25">IBRC-M 10780</strain>
    </source>
</reference>
<keyword evidence="11" id="KW-0269">Exonuclease</keyword>
<keyword evidence="13" id="KW-0239">DNA-directed DNA polymerase</keyword>
<comment type="similarity">
    <text evidence="21">In the C-terminal section; belongs to the ATP-dependent DNA ligase family.</text>
</comment>
<dbReference type="GO" id="GO:0003910">
    <property type="term" value="F:DNA ligase (ATP) activity"/>
    <property type="evidence" value="ECO:0007669"/>
    <property type="project" value="UniProtKB-EC"/>
</dbReference>
<name>A0A1I0GWD4_9BACI</name>
<keyword evidence="7" id="KW-0479">Metal-binding</keyword>
<dbReference type="GO" id="GO:0006281">
    <property type="term" value="P:DNA repair"/>
    <property type="evidence" value="ECO:0007669"/>
    <property type="project" value="UniProtKB-KW"/>
</dbReference>
<dbReference type="GO" id="GO:0003887">
    <property type="term" value="F:DNA-directed DNA polymerase activity"/>
    <property type="evidence" value="ECO:0007669"/>
    <property type="project" value="UniProtKB-KW"/>
</dbReference>
<accession>A0A1I0GWD4</accession>
<comment type="similarity">
    <text evidence="22">In the N-terminal section; belongs to the LigD polymerase family.</text>
</comment>
<evidence type="ECO:0000256" key="19">
    <source>
        <dbReference type="ARBA" id="ARBA00029943"/>
    </source>
</evidence>
<dbReference type="STRING" id="930131.SAMN05216389_12521"/>
<evidence type="ECO:0000256" key="11">
    <source>
        <dbReference type="ARBA" id="ARBA00022839"/>
    </source>
</evidence>
<evidence type="ECO:0000256" key="22">
    <source>
        <dbReference type="ARBA" id="ARBA00049990"/>
    </source>
</evidence>
<feature type="domain" description="ATP-dependent DNA ligase family profile" evidence="23">
    <location>
        <begin position="107"/>
        <end position="200"/>
    </location>
</feature>
<dbReference type="GO" id="GO:0004527">
    <property type="term" value="F:exonuclease activity"/>
    <property type="evidence" value="ECO:0007669"/>
    <property type="project" value="UniProtKB-KW"/>
</dbReference>
<keyword evidence="16" id="KW-0234">DNA repair</keyword>
<dbReference type="PANTHER" id="PTHR42705:SF2">
    <property type="entry name" value="BIFUNCTIONAL NON-HOMOLOGOUS END JOINING PROTEIN LIGD"/>
    <property type="match status" value="1"/>
</dbReference>
<evidence type="ECO:0000256" key="7">
    <source>
        <dbReference type="ARBA" id="ARBA00022723"/>
    </source>
</evidence>
<keyword evidence="4" id="KW-0808">Transferase</keyword>
<dbReference type="GO" id="GO:0006310">
    <property type="term" value="P:DNA recombination"/>
    <property type="evidence" value="ECO:0007669"/>
    <property type="project" value="UniProtKB-KW"/>
</dbReference>
<dbReference type="GO" id="GO:0003677">
    <property type="term" value="F:DNA binding"/>
    <property type="evidence" value="ECO:0007669"/>
    <property type="project" value="UniProtKB-KW"/>
</dbReference>
<dbReference type="InterPro" id="IPR052171">
    <property type="entry name" value="NHEJ_LigD"/>
</dbReference>
<evidence type="ECO:0000256" key="10">
    <source>
        <dbReference type="ARBA" id="ARBA00022801"/>
    </source>
</evidence>
<dbReference type="NCBIfam" id="NF007211">
    <property type="entry name" value="PRK09633.1"/>
    <property type="match status" value="1"/>
</dbReference>
<evidence type="ECO:0000256" key="13">
    <source>
        <dbReference type="ARBA" id="ARBA00022932"/>
    </source>
</evidence>
<dbReference type="GO" id="GO:0046872">
    <property type="term" value="F:metal ion binding"/>
    <property type="evidence" value="ECO:0007669"/>
    <property type="project" value="UniProtKB-KW"/>
</dbReference>
<evidence type="ECO:0000313" key="25">
    <source>
        <dbReference type="Proteomes" id="UP000198618"/>
    </source>
</evidence>
<evidence type="ECO:0000256" key="20">
    <source>
        <dbReference type="ARBA" id="ARBA00034003"/>
    </source>
</evidence>
<protein>
    <recommendedName>
        <fullName evidence="2">DNA ligase (ATP)</fullName>
        <ecNumber evidence="2">6.5.1.1</ecNumber>
    </recommendedName>
    <alternativeName>
        <fullName evidence="19">NHEJ DNA polymerase</fullName>
    </alternativeName>
</protein>
<dbReference type="SUPFAM" id="SSF56091">
    <property type="entry name" value="DNA ligase/mRNA capping enzyme, catalytic domain"/>
    <property type="match status" value="1"/>
</dbReference>
<keyword evidence="25" id="KW-1185">Reference proteome</keyword>
<evidence type="ECO:0000256" key="8">
    <source>
        <dbReference type="ARBA" id="ARBA00022741"/>
    </source>
</evidence>
<evidence type="ECO:0000313" key="24">
    <source>
        <dbReference type="EMBL" id="SET75694.1"/>
    </source>
</evidence>
<evidence type="ECO:0000256" key="2">
    <source>
        <dbReference type="ARBA" id="ARBA00012727"/>
    </source>
</evidence>
<dbReference type="InterPro" id="IPR016059">
    <property type="entry name" value="DNA_ligase_ATP-dep_CS"/>
</dbReference>
<evidence type="ECO:0000256" key="9">
    <source>
        <dbReference type="ARBA" id="ARBA00022763"/>
    </source>
</evidence>
<evidence type="ECO:0000259" key="23">
    <source>
        <dbReference type="PROSITE" id="PS50160"/>
    </source>
</evidence>
<dbReference type="GO" id="GO:0005524">
    <property type="term" value="F:ATP binding"/>
    <property type="evidence" value="ECO:0007669"/>
    <property type="project" value="UniProtKB-KW"/>
</dbReference>
<keyword evidence="14" id="KW-0238">DNA-binding</keyword>
<keyword evidence="5" id="KW-0548">Nucleotidyltransferase</keyword>
<dbReference type="Pfam" id="PF21686">
    <property type="entry name" value="LigD_Prim-Pol"/>
    <property type="match status" value="1"/>
</dbReference>
<dbReference type="PROSITE" id="PS00697">
    <property type="entry name" value="DNA_LIGASE_A1"/>
    <property type="match status" value="1"/>
</dbReference>
<evidence type="ECO:0000256" key="18">
    <source>
        <dbReference type="ARBA" id="ARBA00023268"/>
    </source>
</evidence>
<keyword evidence="9" id="KW-0227">DNA damage</keyword>
<evidence type="ECO:0000256" key="1">
    <source>
        <dbReference type="ARBA" id="ARBA00001936"/>
    </source>
</evidence>
<keyword evidence="17" id="KW-0464">Manganese</keyword>
<dbReference type="NCBIfam" id="TIGR02778">
    <property type="entry name" value="ligD_pol"/>
    <property type="match status" value="1"/>
</dbReference>
<dbReference type="CDD" id="cd07906">
    <property type="entry name" value="Adenylation_DNA_ligase_LigD_LigC"/>
    <property type="match status" value="1"/>
</dbReference>
<evidence type="ECO:0000256" key="5">
    <source>
        <dbReference type="ARBA" id="ARBA00022695"/>
    </source>
</evidence>
<evidence type="ECO:0000256" key="4">
    <source>
        <dbReference type="ARBA" id="ARBA00022679"/>
    </source>
</evidence>
<dbReference type="InterPro" id="IPR014146">
    <property type="entry name" value="LigD_ligase_dom"/>
</dbReference>
<dbReference type="Gene3D" id="3.90.920.10">
    <property type="entry name" value="DNA primase, PRIM domain"/>
    <property type="match status" value="1"/>
</dbReference>